<dbReference type="OrthoDB" id="37622at2"/>
<protein>
    <recommendedName>
        <fullName evidence="4">Divalent-cation tolerance protein CutA</fullName>
    </recommendedName>
</protein>
<organism evidence="2 3">
    <name type="scientific">Enteractinococcus helveticum</name>
    <dbReference type="NCBI Taxonomy" id="1837282"/>
    <lineage>
        <taxon>Bacteria</taxon>
        <taxon>Bacillati</taxon>
        <taxon>Actinomycetota</taxon>
        <taxon>Actinomycetes</taxon>
        <taxon>Micrococcales</taxon>
        <taxon>Micrococcaceae</taxon>
    </lineage>
</organism>
<dbReference type="InterPro" id="IPR004323">
    <property type="entry name" value="Ion_tolerance_CutA"/>
</dbReference>
<accession>A0A1B7LYE4</accession>
<dbReference type="EMBL" id="LXEY01000020">
    <property type="protein sequence ID" value="OAV60302.1"/>
    <property type="molecule type" value="Genomic_DNA"/>
</dbReference>
<reference evidence="2 3" key="1">
    <citation type="submission" date="2016-04" db="EMBL/GenBank/DDBJ databases">
        <title>First whole genome shotgun sequence of the bacterium Enteractinococcus sp. strain UASWS1574.</title>
        <authorList>
            <person name="Crovadore J."/>
            <person name="Chablais R."/>
            <person name="Lefort F."/>
        </authorList>
    </citation>
    <scope>NUCLEOTIDE SEQUENCE [LARGE SCALE GENOMIC DNA]</scope>
    <source>
        <strain evidence="2 3">UASWS1574</strain>
    </source>
</reference>
<keyword evidence="3" id="KW-1185">Reference proteome</keyword>
<name>A0A1B7LYE4_9MICC</name>
<comment type="caution">
    <text evidence="2">The sequence shown here is derived from an EMBL/GenBank/DDBJ whole genome shotgun (WGS) entry which is preliminary data.</text>
</comment>
<dbReference type="GO" id="GO:0010038">
    <property type="term" value="P:response to metal ion"/>
    <property type="evidence" value="ECO:0007669"/>
    <property type="project" value="InterPro"/>
</dbReference>
<dbReference type="InterPro" id="IPR015867">
    <property type="entry name" value="N-reg_PII/ATP_PRibTrfase_C"/>
</dbReference>
<dbReference type="PANTHER" id="PTHR23419">
    <property type="entry name" value="DIVALENT CATION TOLERANCE CUTA-RELATED"/>
    <property type="match status" value="1"/>
</dbReference>
<evidence type="ECO:0000313" key="2">
    <source>
        <dbReference type="EMBL" id="OAV60302.1"/>
    </source>
</evidence>
<dbReference type="RefSeq" id="WP_043056823.1">
    <property type="nucleotide sequence ID" value="NZ_LXEY01000020.1"/>
</dbReference>
<evidence type="ECO:0000256" key="1">
    <source>
        <dbReference type="ARBA" id="ARBA00010169"/>
    </source>
</evidence>
<dbReference type="InterPro" id="IPR011322">
    <property type="entry name" value="N-reg_PII-like_a/b"/>
</dbReference>
<proteinExistence type="inferred from homology"/>
<evidence type="ECO:0000313" key="3">
    <source>
        <dbReference type="Proteomes" id="UP000078292"/>
    </source>
</evidence>
<comment type="similarity">
    <text evidence="1">Belongs to the CutA family.</text>
</comment>
<dbReference type="Proteomes" id="UP000078292">
    <property type="component" value="Unassembled WGS sequence"/>
</dbReference>
<dbReference type="GO" id="GO:0005507">
    <property type="term" value="F:copper ion binding"/>
    <property type="evidence" value="ECO:0007669"/>
    <property type="project" value="TreeGrafter"/>
</dbReference>
<sequence length="106" mass="11863">MKSHEFAIVQTTTDTAEEANRLASVAIEKQLAACVQVSQITSYYRWQGQAQHDPEFLLSFKTTGAAVEPVKDYLTTQHSYDEPEIIVLPIVDGSHGYLQWMTDSVS</sequence>
<dbReference type="PANTHER" id="PTHR23419:SF8">
    <property type="entry name" value="FI09726P"/>
    <property type="match status" value="1"/>
</dbReference>
<dbReference type="Gene3D" id="3.30.70.120">
    <property type="match status" value="1"/>
</dbReference>
<dbReference type="AlphaFoldDB" id="A0A1B7LYE4"/>
<evidence type="ECO:0008006" key="4">
    <source>
        <dbReference type="Google" id="ProtNLM"/>
    </source>
</evidence>
<dbReference type="STRING" id="1837282.A6F49_13130"/>
<dbReference type="SUPFAM" id="SSF54913">
    <property type="entry name" value="GlnB-like"/>
    <property type="match status" value="1"/>
</dbReference>
<gene>
    <name evidence="2" type="ORF">A6F49_13130</name>
</gene>
<dbReference type="Pfam" id="PF03091">
    <property type="entry name" value="CutA1"/>
    <property type="match status" value="1"/>
</dbReference>